<dbReference type="InterPro" id="IPR051199">
    <property type="entry name" value="LPS_LOS_Heptosyltrfase"/>
</dbReference>
<dbReference type="CDD" id="cd03789">
    <property type="entry name" value="GT9_LPS_heptosyltransferase"/>
    <property type="match status" value="1"/>
</dbReference>
<dbReference type="AlphaFoldDB" id="A0A7C3WHU5"/>
<keyword evidence="1" id="KW-0328">Glycosyltransferase</keyword>
<proteinExistence type="predicted"/>
<dbReference type="Pfam" id="PF01075">
    <property type="entry name" value="Glyco_transf_9"/>
    <property type="match status" value="1"/>
</dbReference>
<protein>
    <submittedName>
        <fullName evidence="3">Glycosyltransferase family 9 protein</fullName>
    </submittedName>
</protein>
<dbReference type="GO" id="GO:0008713">
    <property type="term" value="F:ADP-heptose-lipopolysaccharide heptosyltransferase activity"/>
    <property type="evidence" value="ECO:0007669"/>
    <property type="project" value="TreeGrafter"/>
</dbReference>
<keyword evidence="2 3" id="KW-0808">Transferase</keyword>
<dbReference type="GO" id="GO:0009244">
    <property type="term" value="P:lipopolysaccharide core region biosynthetic process"/>
    <property type="evidence" value="ECO:0007669"/>
    <property type="project" value="TreeGrafter"/>
</dbReference>
<dbReference type="Gene3D" id="3.40.50.2000">
    <property type="entry name" value="Glycogen Phosphorylase B"/>
    <property type="match status" value="2"/>
</dbReference>
<dbReference type="SUPFAM" id="SSF53756">
    <property type="entry name" value="UDP-Glycosyltransferase/glycogen phosphorylase"/>
    <property type="match status" value="1"/>
</dbReference>
<evidence type="ECO:0000256" key="1">
    <source>
        <dbReference type="ARBA" id="ARBA00022676"/>
    </source>
</evidence>
<dbReference type="PANTHER" id="PTHR30160">
    <property type="entry name" value="TETRAACYLDISACCHARIDE 4'-KINASE-RELATED"/>
    <property type="match status" value="1"/>
</dbReference>
<name>A0A7C3WHU5_9BACT</name>
<dbReference type="GO" id="GO:0005829">
    <property type="term" value="C:cytosol"/>
    <property type="evidence" value="ECO:0007669"/>
    <property type="project" value="TreeGrafter"/>
</dbReference>
<comment type="caution">
    <text evidence="3">The sequence shown here is derived from an EMBL/GenBank/DDBJ whole genome shotgun (WGS) entry which is preliminary data.</text>
</comment>
<gene>
    <name evidence="3" type="ORF">ENR59_02995</name>
</gene>
<organism evidence="3">
    <name type="scientific">Fundidesulfovibrio putealis</name>
    <dbReference type="NCBI Taxonomy" id="270496"/>
    <lineage>
        <taxon>Bacteria</taxon>
        <taxon>Pseudomonadati</taxon>
        <taxon>Thermodesulfobacteriota</taxon>
        <taxon>Desulfovibrionia</taxon>
        <taxon>Desulfovibrionales</taxon>
        <taxon>Desulfovibrionaceae</taxon>
        <taxon>Fundidesulfovibrio</taxon>
    </lineage>
</organism>
<dbReference type="EMBL" id="DSRP01000210">
    <property type="protein sequence ID" value="HGG91903.1"/>
    <property type="molecule type" value="Genomic_DNA"/>
</dbReference>
<dbReference type="PANTHER" id="PTHR30160:SF7">
    <property type="entry name" value="ADP-HEPTOSE--LPS HEPTOSYLTRANSFERASE 2"/>
    <property type="match status" value="1"/>
</dbReference>
<sequence>MNTLPTLILQMQRMGDIILSFPLFLWLGRTHPRSPLRVVAEPLFYDQLTKVSPSVFYLPWTEQEHIEARDYRLVLNLSHRPEAAALAGRVRARQRLGPVAEPDGCLRVLGDWQLYRAALTANNRHNRFHWAELNALDCVGLDLIGATRFDPPRDDGGDRPVGLFLGASEEAKRPDPAFWAQLAGELQRRGLKVVLLGGPDDTPLAKEVRRLHGGTLADMCGQWTLRQFAAAGQTLSLLVTPDTGPMHLAAWTGLKVLNLSMGPVNPWETGPYQPGHYVLRADMACLDCWQCRFAHPRCRGRFQPGPVAYLAQKLARGAPARLAPPPGTRLYRTERTPEGLYMLAELGAGAARVSNHLGELWRGAFGMFFGLWGQERPRRSWLELERQHPGAARMFRTELAELAGLMRQAMTAPFEPQGGFWRAVSPMLRPLSGHMHMRLDNQDCTGPAWRGCLDMLEGLRGVVG</sequence>
<evidence type="ECO:0000313" key="3">
    <source>
        <dbReference type="EMBL" id="HGG91903.1"/>
    </source>
</evidence>
<accession>A0A7C3WHU5</accession>
<evidence type="ECO:0000256" key="2">
    <source>
        <dbReference type="ARBA" id="ARBA00022679"/>
    </source>
</evidence>
<dbReference type="InterPro" id="IPR002201">
    <property type="entry name" value="Glyco_trans_9"/>
</dbReference>
<reference evidence="3" key="1">
    <citation type="journal article" date="2020" name="mSystems">
        <title>Genome- and Community-Level Interaction Insights into Carbon Utilization and Element Cycling Functions of Hydrothermarchaeota in Hydrothermal Sediment.</title>
        <authorList>
            <person name="Zhou Z."/>
            <person name="Liu Y."/>
            <person name="Xu W."/>
            <person name="Pan J."/>
            <person name="Luo Z.H."/>
            <person name="Li M."/>
        </authorList>
    </citation>
    <scope>NUCLEOTIDE SEQUENCE [LARGE SCALE GENOMIC DNA]</scope>
    <source>
        <strain evidence="3">SpSt-413</strain>
    </source>
</reference>